<dbReference type="EnsemblPlants" id="AET7Gv20657900.1">
    <property type="protein sequence ID" value="AET7Gv20657900.1"/>
    <property type="gene ID" value="AET7Gv20657900"/>
</dbReference>
<proteinExistence type="predicted"/>
<reference evidence="2" key="2">
    <citation type="journal article" date="2017" name="Nat. Plants">
        <title>The Aegilops tauschii genome reveals multiple impacts of transposons.</title>
        <authorList>
            <person name="Zhao G."/>
            <person name="Zou C."/>
            <person name="Li K."/>
            <person name="Wang K."/>
            <person name="Li T."/>
            <person name="Gao L."/>
            <person name="Zhang X."/>
            <person name="Wang H."/>
            <person name="Yang Z."/>
            <person name="Liu X."/>
            <person name="Jiang W."/>
            <person name="Mao L."/>
            <person name="Kong X."/>
            <person name="Jiao Y."/>
            <person name="Jia J."/>
        </authorList>
    </citation>
    <scope>NUCLEOTIDE SEQUENCE [LARGE SCALE GENOMIC DNA]</scope>
    <source>
        <strain evidence="2">cv. AL8/78</strain>
    </source>
</reference>
<accession>A0A453RQ66</accession>
<organism evidence="1 2">
    <name type="scientific">Aegilops tauschii subsp. strangulata</name>
    <name type="common">Goatgrass</name>
    <dbReference type="NCBI Taxonomy" id="200361"/>
    <lineage>
        <taxon>Eukaryota</taxon>
        <taxon>Viridiplantae</taxon>
        <taxon>Streptophyta</taxon>
        <taxon>Embryophyta</taxon>
        <taxon>Tracheophyta</taxon>
        <taxon>Spermatophyta</taxon>
        <taxon>Magnoliopsida</taxon>
        <taxon>Liliopsida</taxon>
        <taxon>Poales</taxon>
        <taxon>Poaceae</taxon>
        <taxon>BOP clade</taxon>
        <taxon>Pooideae</taxon>
        <taxon>Triticodae</taxon>
        <taxon>Triticeae</taxon>
        <taxon>Triticinae</taxon>
        <taxon>Aegilops</taxon>
    </lineage>
</organism>
<reference evidence="1" key="3">
    <citation type="journal article" date="2017" name="Nature">
        <title>Genome sequence of the progenitor of the wheat D genome Aegilops tauschii.</title>
        <authorList>
            <person name="Luo M.C."/>
            <person name="Gu Y.Q."/>
            <person name="Puiu D."/>
            <person name="Wang H."/>
            <person name="Twardziok S.O."/>
            <person name="Deal K.R."/>
            <person name="Huo N."/>
            <person name="Zhu T."/>
            <person name="Wang L."/>
            <person name="Wang Y."/>
            <person name="McGuire P.E."/>
            <person name="Liu S."/>
            <person name="Long H."/>
            <person name="Ramasamy R.K."/>
            <person name="Rodriguez J.C."/>
            <person name="Van S.L."/>
            <person name="Yuan L."/>
            <person name="Wang Z."/>
            <person name="Xia Z."/>
            <person name="Xiao L."/>
            <person name="Anderson O.D."/>
            <person name="Ouyang S."/>
            <person name="Liang Y."/>
            <person name="Zimin A.V."/>
            <person name="Pertea G."/>
            <person name="Qi P."/>
            <person name="Bennetzen J.L."/>
            <person name="Dai X."/>
            <person name="Dawson M.W."/>
            <person name="Muller H.G."/>
            <person name="Kugler K."/>
            <person name="Rivarola-Duarte L."/>
            <person name="Spannagl M."/>
            <person name="Mayer K.F.X."/>
            <person name="Lu F.H."/>
            <person name="Bevan M.W."/>
            <person name="Leroy P."/>
            <person name="Li P."/>
            <person name="You F.M."/>
            <person name="Sun Q."/>
            <person name="Liu Z."/>
            <person name="Lyons E."/>
            <person name="Wicker T."/>
            <person name="Salzberg S.L."/>
            <person name="Devos K.M."/>
            <person name="Dvorak J."/>
        </authorList>
    </citation>
    <scope>NUCLEOTIDE SEQUENCE [LARGE SCALE GENOMIC DNA]</scope>
    <source>
        <strain evidence="1">cv. AL8/78</strain>
    </source>
</reference>
<dbReference type="Gramene" id="AET7Gv20657900.1">
    <property type="protein sequence ID" value="AET7Gv20657900.1"/>
    <property type="gene ID" value="AET7Gv20657900"/>
</dbReference>
<keyword evidence="2" id="KW-1185">Reference proteome</keyword>
<dbReference type="AlphaFoldDB" id="A0A453RQ66"/>
<protein>
    <submittedName>
        <fullName evidence="1">Uncharacterized protein</fullName>
    </submittedName>
</protein>
<name>A0A453RQ66_AEGTS</name>
<evidence type="ECO:0000313" key="1">
    <source>
        <dbReference type="EnsemblPlants" id="AET7Gv20657900.1"/>
    </source>
</evidence>
<reference evidence="1" key="5">
    <citation type="journal article" date="2021" name="G3 (Bethesda)">
        <title>Aegilops tauschii genome assembly Aet v5.0 features greater sequence contiguity and improved annotation.</title>
        <authorList>
            <person name="Wang L."/>
            <person name="Zhu T."/>
            <person name="Rodriguez J.C."/>
            <person name="Deal K.R."/>
            <person name="Dubcovsky J."/>
            <person name="McGuire P.E."/>
            <person name="Lux T."/>
            <person name="Spannagl M."/>
            <person name="Mayer K.F.X."/>
            <person name="Baldrich P."/>
            <person name="Meyers B.C."/>
            <person name="Huo N."/>
            <person name="Gu Y.Q."/>
            <person name="Zhou H."/>
            <person name="Devos K.M."/>
            <person name="Bennetzen J.L."/>
            <person name="Unver T."/>
            <person name="Budak H."/>
            <person name="Gulick P.J."/>
            <person name="Galiba G."/>
            <person name="Kalapos B."/>
            <person name="Nelson D.R."/>
            <person name="Li P."/>
            <person name="You F.M."/>
            <person name="Luo M.C."/>
            <person name="Dvorak J."/>
        </authorList>
    </citation>
    <scope>NUCLEOTIDE SEQUENCE [LARGE SCALE GENOMIC DNA]</scope>
    <source>
        <strain evidence="1">cv. AL8/78</strain>
    </source>
</reference>
<reference evidence="1" key="4">
    <citation type="submission" date="2019-03" db="UniProtKB">
        <authorList>
            <consortium name="EnsemblPlants"/>
        </authorList>
    </citation>
    <scope>IDENTIFICATION</scope>
</reference>
<reference evidence="2" key="1">
    <citation type="journal article" date="2014" name="Science">
        <title>Ancient hybridizations among the ancestral genomes of bread wheat.</title>
        <authorList>
            <consortium name="International Wheat Genome Sequencing Consortium,"/>
            <person name="Marcussen T."/>
            <person name="Sandve S.R."/>
            <person name="Heier L."/>
            <person name="Spannagl M."/>
            <person name="Pfeifer M."/>
            <person name="Jakobsen K.S."/>
            <person name="Wulff B.B."/>
            <person name="Steuernagel B."/>
            <person name="Mayer K.F."/>
            <person name="Olsen O.A."/>
        </authorList>
    </citation>
    <scope>NUCLEOTIDE SEQUENCE [LARGE SCALE GENOMIC DNA]</scope>
    <source>
        <strain evidence="2">cv. AL8/78</strain>
    </source>
</reference>
<dbReference type="Proteomes" id="UP000015105">
    <property type="component" value="Chromosome 7D"/>
</dbReference>
<sequence>MAGVALGRRTPLYIRLRDWVAPTPLNATPNISSLASCTSTTIF</sequence>
<evidence type="ECO:0000313" key="2">
    <source>
        <dbReference type="Proteomes" id="UP000015105"/>
    </source>
</evidence>